<dbReference type="Gene3D" id="2.30.42.10">
    <property type="match status" value="1"/>
</dbReference>
<sequence length="1070" mass="120366">MKKSLALITFLCLYAILNGQNEDLLLLRHPGLNPDGSQVAFSYQGDIWTVPAVGGTARRLTIHESYESHPRWSPDGQQIVFQGNRFGNEDLFVMSAQGSRPERLTYYSGSDGSAAWQADGKLLFSTRRFFAAVERLSEIYSVPATGGTPQRLLDALGNNPAPSPDGRYIAFERGSCRIEREAYRGPANRDIWLYDTQTKEYTQLTDDDGQDIMPEWGPDNTLYFLSARDGRYNLYTMGLDGSDQQAITSFKGEGIRYFDLSANGKKLVIERGVNIFTMNPDGSNSELLKVLVTGDYRFDPEEKKTLTSDASEFALSPNGKYIAFSLRGEIFVYPEDKDKKRANRITDHAAREQDVAWLNDSTLVFISDRNGNRDLFMARAAAEDSSDLYRAFRFDIQPLTKGTEEEGNFILSPDRKQIVFMQGRGKMLVADIDPTRGLSNQRTLLDGWDTPGGVSWSPDSKWIAYSMDDLNFNSEIYIHAVDQSQDPVNVSLHPRRDYNPVWSQDGSKLAFLSDRNNGDADVWFVWLKAADWEKTRRDWEDTDEPESGKKDKKGDKDQVATVQIDFEDIHERLAQVSNLPGNESDLMISHDGETFYYSINGGGRQGQAGKQAFLSTKWDGTETKTIFDDKSMYDLSWDPDGKMLYYLERGRISKVNPDNKKNESLAFQASMKIDYPAERQQVFNDAWRALRDGFYDPNFHGQNWQALHDKYEARALAASTEQDFRDMFNEMLGQLNASHMGMYGSNPEETQRDRTGLLGVEVVPNETGVTILSVLPDSPADRESSKLYVGETITAINGNPVQPGQNYYALLDGTVDERTLLTVRTPQNATRELVIRPAGSLRSEIYEAWVDQRKALTDRYSGGKLGYIHIQGMNWPSFERFERELMASGYGKEGIVIDVRFNGGGWTTDMLMAVLNVRQHSYTIPRGAAEDLGRENKKFVNNYPFGERLPFPALTMPSVALCNQNSYSNAEIFSHAYKTLGHGKLVGTPTFGAVISTGSYSLQDGSRVRMPYRAWYVKATGENMEHGPAVPDIIVENAPDDKANNEDPQLKKAVEVLLNSAKETDPNQGR</sequence>
<evidence type="ECO:0000259" key="10">
    <source>
        <dbReference type="PROSITE" id="PS50106"/>
    </source>
</evidence>
<dbReference type="Gene3D" id="3.30.750.44">
    <property type="match status" value="1"/>
</dbReference>
<keyword evidence="12" id="KW-1185">Reference proteome</keyword>
<comment type="similarity">
    <text evidence="2 7">Belongs to the peptidase S41B family.</text>
</comment>
<dbReference type="InterPro" id="IPR001478">
    <property type="entry name" value="PDZ"/>
</dbReference>
<proteinExistence type="inferred from homology"/>
<dbReference type="InterPro" id="IPR029045">
    <property type="entry name" value="ClpP/crotonase-like_dom_sf"/>
</dbReference>
<feature type="active site" description="Charge relay system" evidence="8">
    <location>
        <position position="1025"/>
    </location>
</feature>
<dbReference type="EMBL" id="PDUD01000038">
    <property type="protein sequence ID" value="PHN02669.1"/>
    <property type="molecule type" value="Genomic_DNA"/>
</dbReference>
<dbReference type="Gene3D" id="2.120.10.30">
    <property type="entry name" value="TolB, C-terminal domain"/>
    <property type="match status" value="2"/>
</dbReference>
<dbReference type="SUPFAM" id="SSF82171">
    <property type="entry name" value="DPP6 N-terminal domain-like"/>
    <property type="match status" value="1"/>
</dbReference>
<dbReference type="GO" id="GO:0006508">
    <property type="term" value="P:proteolysis"/>
    <property type="evidence" value="ECO:0007669"/>
    <property type="project" value="UniProtKB-UniRule"/>
</dbReference>
<dbReference type="Gene3D" id="3.90.226.10">
    <property type="entry name" value="2-enoyl-CoA Hydratase, Chain A, domain 1"/>
    <property type="match status" value="1"/>
</dbReference>
<dbReference type="PROSITE" id="PS50106">
    <property type="entry name" value="PDZ"/>
    <property type="match status" value="1"/>
</dbReference>
<keyword evidence="6 7" id="KW-0720">Serine protease</keyword>
<feature type="compositionally biased region" description="Basic and acidic residues" evidence="9">
    <location>
        <begin position="546"/>
        <end position="557"/>
    </location>
</feature>
<dbReference type="SUPFAM" id="SSF50156">
    <property type="entry name" value="PDZ domain-like"/>
    <property type="match status" value="1"/>
</dbReference>
<dbReference type="Pfam" id="PF26549">
    <property type="entry name" value="Tricorn_N"/>
    <property type="match status" value="1"/>
</dbReference>
<evidence type="ECO:0000256" key="2">
    <source>
        <dbReference type="ARBA" id="ARBA00008524"/>
    </source>
</evidence>
<dbReference type="PANTHER" id="PTHR43253">
    <property type="entry name" value="TRICORN PROTEASE HOMOLOG 2-RELATED"/>
    <property type="match status" value="1"/>
</dbReference>
<dbReference type="SMART" id="SM00228">
    <property type="entry name" value="PDZ"/>
    <property type="match status" value="1"/>
</dbReference>
<dbReference type="Pfam" id="PF17820">
    <property type="entry name" value="PDZ_6"/>
    <property type="match status" value="1"/>
</dbReference>
<evidence type="ECO:0000256" key="6">
    <source>
        <dbReference type="ARBA" id="ARBA00022825"/>
    </source>
</evidence>
<feature type="domain" description="PDZ" evidence="10">
    <location>
        <begin position="747"/>
        <end position="838"/>
    </location>
</feature>
<dbReference type="CDD" id="cd07562">
    <property type="entry name" value="Peptidase_S41_TRI"/>
    <property type="match status" value="1"/>
</dbReference>
<dbReference type="AlphaFoldDB" id="A0A2D0N3E8"/>
<keyword evidence="3 7" id="KW-0963">Cytoplasm</keyword>
<organism evidence="11 12">
    <name type="scientific">Flavilitoribacter nigricans (strain ATCC 23147 / DSM 23189 / NBRC 102662 / NCIMB 1420 / SS-2)</name>
    <name type="common">Lewinella nigricans</name>
    <dbReference type="NCBI Taxonomy" id="1122177"/>
    <lineage>
        <taxon>Bacteria</taxon>
        <taxon>Pseudomonadati</taxon>
        <taxon>Bacteroidota</taxon>
        <taxon>Saprospiria</taxon>
        <taxon>Saprospirales</taxon>
        <taxon>Lewinellaceae</taxon>
        <taxon>Flavilitoribacter</taxon>
    </lineage>
</organism>
<evidence type="ECO:0000256" key="9">
    <source>
        <dbReference type="SAM" id="MobiDB-lite"/>
    </source>
</evidence>
<name>A0A2D0N3E8_FLAN2</name>
<dbReference type="InterPro" id="IPR041489">
    <property type="entry name" value="PDZ_6"/>
</dbReference>
<keyword evidence="5 7" id="KW-0378">Hydrolase</keyword>
<dbReference type="InterPro" id="IPR005151">
    <property type="entry name" value="Tail-specific_protease"/>
</dbReference>
<dbReference type="Pfam" id="PF03572">
    <property type="entry name" value="Peptidase_S41"/>
    <property type="match status" value="1"/>
</dbReference>
<feature type="active site" description="Nucleophile" evidence="8">
    <location>
        <position position="968"/>
    </location>
</feature>
<evidence type="ECO:0000256" key="1">
    <source>
        <dbReference type="ARBA" id="ARBA00004496"/>
    </source>
</evidence>
<dbReference type="SUPFAM" id="SSF52096">
    <property type="entry name" value="ClpP/crotonase"/>
    <property type="match status" value="1"/>
</dbReference>
<dbReference type="PIRSF" id="PIRSF036421">
    <property type="entry name" value="Tricorn_protease"/>
    <property type="match status" value="1"/>
</dbReference>
<dbReference type="Pfam" id="PF14684">
    <property type="entry name" value="Tricorn_C1"/>
    <property type="match status" value="1"/>
</dbReference>
<evidence type="ECO:0000313" key="12">
    <source>
        <dbReference type="Proteomes" id="UP000223913"/>
    </source>
</evidence>
<dbReference type="PANTHER" id="PTHR43253:SF1">
    <property type="entry name" value="TRICORN PROTEASE HOMOLOG 2-RELATED"/>
    <property type="match status" value="1"/>
</dbReference>
<feature type="active site" description="Charge relay system" evidence="8">
    <location>
        <position position="739"/>
    </location>
</feature>
<comment type="function">
    <text evidence="7">Degrades oligopeptides.</text>
</comment>
<keyword evidence="4 7" id="KW-0645">Protease</keyword>
<dbReference type="Gene3D" id="2.120.10.60">
    <property type="entry name" value="Tricorn protease N-terminal domain"/>
    <property type="match status" value="1"/>
</dbReference>
<evidence type="ECO:0000256" key="4">
    <source>
        <dbReference type="ARBA" id="ARBA00022670"/>
    </source>
</evidence>
<gene>
    <name evidence="11" type="ORF">CRP01_31235</name>
</gene>
<dbReference type="InterPro" id="IPR036034">
    <property type="entry name" value="PDZ_sf"/>
</dbReference>
<dbReference type="Proteomes" id="UP000223913">
    <property type="component" value="Unassembled WGS sequence"/>
</dbReference>
<dbReference type="InterPro" id="IPR011042">
    <property type="entry name" value="6-blade_b-propeller_TolB-like"/>
</dbReference>
<dbReference type="InterPro" id="IPR028204">
    <property type="entry name" value="Tricorn_C1"/>
</dbReference>
<evidence type="ECO:0000256" key="3">
    <source>
        <dbReference type="ARBA" id="ARBA00022490"/>
    </source>
</evidence>
<dbReference type="RefSeq" id="WP_099153998.1">
    <property type="nucleotide sequence ID" value="NZ_PDUD01000038.1"/>
</dbReference>
<feature type="region of interest" description="Disordered" evidence="9">
    <location>
        <begin position="536"/>
        <end position="557"/>
    </location>
</feature>
<dbReference type="OrthoDB" id="9815657at2"/>
<reference evidence="11 12" key="1">
    <citation type="submission" date="2017-10" db="EMBL/GenBank/DDBJ databases">
        <title>The draft genome sequence of Lewinella nigricans NBRC 102662.</title>
        <authorList>
            <person name="Wang K."/>
        </authorList>
    </citation>
    <scope>NUCLEOTIDE SEQUENCE [LARGE SCALE GENOMIC DNA]</scope>
    <source>
        <strain evidence="11 12">NBRC 102662</strain>
    </source>
</reference>
<comment type="caution">
    <text evidence="11">The sequence shown here is derived from an EMBL/GenBank/DDBJ whole genome shotgun (WGS) entry which is preliminary data.</text>
</comment>
<evidence type="ECO:0000313" key="11">
    <source>
        <dbReference type="EMBL" id="PHN02669.1"/>
    </source>
</evidence>
<dbReference type="GO" id="GO:0005737">
    <property type="term" value="C:cytoplasm"/>
    <property type="evidence" value="ECO:0007669"/>
    <property type="project" value="UniProtKB-SubCell"/>
</dbReference>
<dbReference type="SUPFAM" id="SSF69304">
    <property type="entry name" value="Tricorn protease N-terminal domain"/>
    <property type="match status" value="1"/>
</dbReference>
<evidence type="ECO:0000256" key="7">
    <source>
        <dbReference type="PIRNR" id="PIRNR036421"/>
    </source>
</evidence>
<dbReference type="GO" id="GO:0008236">
    <property type="term" value="F:serine-type peptidase activity"/>
    <property type="evidence" value="ECO:0007669"/>
    <property type="project" value="UniProtKB-UniRule"/>
</dbReference>
<dbReference type="InterPro" id="IPR012393">
    <property type="entry name" value="Tricorn_protease"/>
</dbReference>
<protein>
    <recommendedName>
        <fullName evidence="7">Tricorn protease homolog</fullName>
        <ecNumber evidence="7">3.4.21.-</ecNumber>
    </recommendedName>
</protein>
<accession>A0A2D0N3E8</accession>
<dbReference type="SMART" id="SM00245">
    <property type="entry name" value="TSPc"/>
    <property type="match status" value="1"/>
</dbReference>
<evidence type="ECO:0000256" key="5">
    <source>
        <dbReference type="ARBA" id="ARBA00022801"/>
    </source>
</evidence>
<comment type="subcellular location">
    <subcellularLocation>
        <location evidence="1 7">Cytoplasm</location>
    </subcellularLocation>
</comment>
<dbReference type="EC" id="3.4.21.-" evidence="7"/>
<evidence type="ECO:0000256" key="8">
    <source>
        <dbReference type="PIRSR" id="PIRSR036421-1"/>
    </source>
</evidence>
<dbReference type="Pfam" id="PF26550">
    <property type="entry name" value="Tricorn_2nd"/>
    <property type="match status" value="1"/>
</dbReference>